<proteinExistence type="predicted"/>
<evidence type="ECO:0000259" key="2">
    <source>
        <dbReference type="Pfam" id="PF20976"/>
    </source>
</evidence>
<dbReference type="GO" id="GO:0000171">
    <property type="term" value="F:ribonuclease MRP activity"/>
    <property type="evidence" value="ECO:0007669"/>
    <property type="project" value="TreeGrafter"/>
</dbReference>
<dbReference type="PANTHER" id="PTHR28173:SF1">
    <property type="entry name" value="RIBONUCLEASES P_MRP PROTEIN SUBUNIT POP8"/>
    <property type="match status" value="1"/>
</dbReference>
<comment type="caution">
    <text evidence="3">The sequence shown here is derived from an EMBL/GenBank/DDBJ whole genome shotgun (WGS) entry which is preliminary data.</text>
</comment>
<dbReference type="Pfam" id="PF20976">
    <property type="entry name" value="Pop8"/>
    <property type="match status" value="1"/>
</dbReference>
<reference evidence="3" key="1">
    <citation type="journal article" date="2021" name="Nat. Commun.">
        <title>Genetic determinants of endophytism in the Arabidopsis root mycobiome.</title>
        <authorList>
            <person name="Mesny F."/>
            <person name="Miyauchi S."/>
            <person name="Thiergart T."/>
            <person name="Pickel B."/>
            <person name="Atanasova L."/>
            <person name="Karlsson M."/>
            <person name="Huettel B."/>
            <person name="Barry K.W."/>
            <person name="Haridas S."/>
            <person name="Chen C."/>
            <person name="Bauer D."/>
            <person name="Andreopoulos W."/>
            <person name="Pangilinan J."/>
            <person name="LaButti K."/>
            <person name="Riley R."/>
            <person name="Lipzen A."/>
            <person name="Clum A."/>
            <person name="Drula E."/>
            <person name="Henrissat B."/>
            <person name="Kohler A."/>
            <person name="Grigoriev I.V."/>
            <person name="Martin F.M."/>
            <person name="Hacquard S."/>
        </authorList>
    </citation>
    <scope>NUCLEOTIDE SEQUENCE</scope>
    <source>
        <strain evidence="3">MPI-CAGE-AT-0016</strain>
    </source>
</reference>
<dbReference type="OrthoDB" id="5530243at2759"/>
<organism evidence="3 4">
    <name type="scientific">Plectosphaerella cucumerina</name>
    <dbReference type="NCBI Taxonomy" id="40658"/>
    <lineage>
        <taxon>Eukaryota</taxon>
        <taxon>Fungi</taxon>
        <taxon>Dikarya</taxon>
        <taxon>Ascomycota</taxon>
        <taxon>Pezizomycotina</taxon>
        <taxon>Sordariomycetes</taxon>
        <taxon>Hypocreomycetidae</taxon>
        <taxon>Glomerellales</taxon>
        <taxon>Plectosphaerellaceae</taxon>
        <taxon>Plectosphaerella</taxon>
    </lineage>
</organism>
<evidence type="ECO:0000256" key="1">
    <source>
        <dbReference type="SAM" id="MobiDB-lite"/>
    </source>
</evidence>
<dbReference type="InterPro" id="IPR049128">
    <property type="entry name" value="Pop8-like_dom"/>
</dbReference>
<dbReference type="GO" id="GO:0034965">
    <property type="term" value="P:intronic box C/D snoRNA processing"/>
    <property type="evidence" value="ECO:0007669"/>
    <property type="project" value="TreeGrafter"/>
</dbReference>
<feature type="domain" description="Ribonucleases P/MRP subunit Pop8-like" evidence="2">
    <location>
        <begin position="36"/>
        <end position="109"/>
    </location>
</feature>
<dbReference type="GO" id="GO:0005655">
    <property type="term" value="C:nucleolar ribonuclease P complex"/>
    <property type="evidence" value="ECO:0007669"/>
    <property type="project" value="InterPro"/>
</dbReference>
<gene>
    <name evidence="3" type="ORF">B0T11DRAFT_90455</name>
</gene>
<name>A0A8K0TEC2_9PEZI</name>
<dbReference type="GO" id="GO:0000172">
    <property type="term" value="C:ribonuclease MRP complex"/>
    <property type="evidence" value="ECO:0007669"/>
    <property type="project" value="InterPro"/>
</dbReference>
<protein>
    <recommendedName>
        <fullName evidence="2">Ribonucleases P/MRP subunit Pop8-like domain-containing protein</fullName>
    </recommendedName>
</protein>
<evidence type="ECO:0000313" key="3">
    <source>
        <dbReference type="EMBL" id="KAH7363034.1"/>
    </source>
</evidence>
<accession>A0A8K0TEC2</accession>
<dbReference type="PANTHER" id="PTHR28173">
    <property type="entry name" value="RIBONUCLEASES P/MRP PROTEIN SUBUNIT POP8"/>
    <property type="match status" value="1"/>
</dbReference>
<sequence length="145" mass="15891">MSTQVKGQDGPDSTQHKPKQNPKSHELLSLTIKSPPFSYAHLELCRDEPGHPETDALQFRSYLTAALTQFLGATGAAIAIDILKVQGNECWVRVPRPDLGAFAAAITAWPGLKDQGVHNMLRLRQASDWLGSMVGSDGQERLWNS</sequence>
<dbReference type="GO" id="GO:0008033">
    <property type="term" value="P:tRNA processing"/>
    <property type="evidence" value="ECO:0007669"/>
    <property type="project" value="InterPro"/>
</dbReference>
<dbReference type="AlphaFoldDB" id="A0A8K0TEC2"/>
<dbReference type="EMBL" id="JAGPXD010000003">
    <property type="protein sequence ID" value="KAH7363034.1"/>
    <property type="molecule type" value="Genomic_DNA"/>
</dbReference>
<dbReference type="InterPro" id="IPR020347">
    <property type="entry name" value="Pop8"/>
</dbReference>
<dbReference type="GO" id="GO:0000294">
    <property type="term" value="P:nuclear-transcribed mRNA catabolic process, RNase MRP-dependent"/>
    <property type="evidence" value="ECO:0007669"/>
    <property type="project" value="TreeGrafter"/>
</dbReference>
<feature type="region of interest" description="Disordered" evidence="1">
    <location>
        <begin position="1"/>
        <end position="25"/>
    </location>
</feature>
<evidence type="ECO:0000313" key="4">
    <source>
        <dbReference type="Proteomes" id="UP000813385"/>
    </source>
</evidence>
<dbReference type="GO" id="GO:0004526">
    <property type="term" value="F:ribonuclease P activity"/>
    <property type="evidence" value="ECO:0007669"/>
    <property type="project" value="TreeGrafter"/>
</dbReference>
<dbReference type="Proteomes" id="UP000813385">
    <property type="component" value="Unassembled WGS sequence"/>
</dbReference>
<keyword evidence="4" id="KW-1185">Reference proteome</keyword>